<reference evidence="5 6" key="1">
    <citation type="submission" date="2017-07" db="EMBL/GenBank/DDBJ databases">
        <title>Recovery of genomes from metagenomes via a dereplication, aggregation, and scoring strategy.</title>
        <authorList>
            <person name="Sieber C.M."/>
            <person name="Probst A.J."/>
            <person name="Sharrar A."/>
            <person name="Thomas B.C."/>
            <person name="Hess M."/>
            <person name="Tringe S.G."/>
            <person name="Banfield J.F."/>
        </authorList>
    </citation>
    <scope>NUCLEOTIDE SEQUENCE [LARGE SCALE GENOMIC DNA]</scope>
    <source>
        <strain evidence="5">JGI_Cruoil_03_51_56</strain>
    </source>
</reference>
<dbReference type="GO" id="GO:0003735">
    <property type="term" value="F:structural constituent of ribosome"/>
    <property type="evidence" value="ECO:0007669"/>
    <property type="project" value="InterPro"/>
</dbReference>
<dbReference type="GO" id="GO:0070181">
    <property type="term" value="F:small ribosomal subunit rRNA binding"/>
    <property type="evidence" value="ECO:0007669"/>
    <property type="project" value="TreeGrafter"/>
</dbReference>
<dbReference type="AlphaFoldDB" id="A0A235BNH2"/>
<dbReference type="GO" id="GO:0006412">
    <property type="term" value="P:translation"/>
    <property type="evidence" value="ECO:0007669"/>
    <property type="project" value="UniProtKB-UniRule"/>
</dbReference>
<dbReference type="InterPro" id="IPR014717">
    <property type="entry name" value="Transl_elong_EF1B/ribsomal_bS6"/>
</dbReference>
<feature type="compositionally biased region" description="Acidic residues" evidence="4">
    <location>
        <begin position="107"/>
        <end position="119"/>
    </location>
</feature>
<comment type="similarity">
    <text evidence="1 3">Belongs to the bacterial ribosomal protein bS6 family.</text>
</comment>
<name>A0A235BNH2_UNCW3</name>
<dbReference type="SUPFAM" id="SSF54995">
    <property type="entry name" value="Ribosomal protein S6"/>
    <property type="match status" value="1"/>
</dbReference>
<dbReference type="InterPro" id="IPR020814">
    <property type="entry name" value="Ribosomal_S6_plastid/chlpt"/>
</dbReference>
<dbReference type="CDD" id="cd00473">
    <property type="entry name" value="bS6"/>
    <property type="match status" value="1"/>
</dbReference>
<dbReference type="PANTHER" id="PTHR21011">
    <property type="entry name" value="MITOCHONDRIAL 28S RIBOSOMAL PROTEIN S6"/>
    <property type="match status" value="1"/>
</dbReference>
<evidence type="ECO:0000256" key="2">
    <source>
        <dbReference type="ARBA" id="ARBA00035294"/>
    </source>
</evidence>
<evidence type="ECO:0000256" key="4">
    <source>
        <dbReference type="SAM" id="MobiDB-lite"/>
    </source>
</evidence>
<dbReference type="NCBIfam" id="TIGR00166">
    <property type="entry name" value="S6"/>
    <property type="match status" value="1"/>
</dbReference>
<evidence type="ECO:0000313" key="5">
    <source>
        <dbReference type="EMBL" id="OYD13878.1"/>
    </source>
</evidence>
<gene>
    <name evidence="3 5" type="primary">rpsF</name>
    <name evidence="5" type="ORF">CH330_09880</name>
</gene>
<dbReference type="HAMAP" id="MF_00360">
    <property type="entry name" value="Ribosomal_bS6"/>
    <property type="match status" value="1"/>
</dbReference>
<dbReference type="PANTHER" id="PTHR21011:SF1">
    <property type="entry name" value="SMALL RIBOSOMAL SUBUNIT PROTEIN BS6M"/>
    <property type="match status" value="1"/>
</dbReference>
<keyword evidence="3" id="KW-0694">RNA-binding</keyword>
<keyword evidence="3" id="KW-0687">Ribonucleoprotein</keyword>
<dbReference type="Gene3D" id="3.30.70.60">
    <property type="match status" value="1"/>
</dbReference>
<dbReference type="GO" id="GO:0005737">
    <property type="term" value="C:cytoplasm"/>
    <property type="evidence" value="ECO:0007669"/>
    <property type="project" value="UniProtKB-ARBA"/>
</dbReference>
<evidence type="ECO:0000256" key="3">
    <source>
        <dbReference type="HAMAP-Rule" id="MF_00360"/>
    </source>
</evidence>
<feature type="region of interest" description="Disordered" evidence="4">
    <location>
        <begin position="95"/>
        <end position="119"/>
    </location>
</feature>
<comment type="caution">
    <text evidence="5">The sequence shown here is derived from an EMBL/GenBank/DDBJ whole genome shotgun (WGS) entry which is preliminary data.</text>
</comment>
<accession>A0A235BNH2</accession>
<dbReference type="EMBL" id="NOZP01000186">
    <property type="protein sequence ID" value="OYD13878.1"/>
    <property type="molecule type" value="Genomic_DNA"/>
</dbReference>
<keyword evidence="3 5" id="KW-0689">Ribosomal protein</keyword>
<organism evidence="5 6">
    <name type="scientific">candidate division WOR-3 bacterium JGI_Cruoil_03_51_56</name>
    <dbReference type="NCBI Taxonomy" id="1973747"/>
    <lineage>
        <taxon>Bacteria</taxon>
        <taxon>Bacteria division WOR-3</taxon>
    </lineage>
</organism>
<dbReference type="Pfam" id="PF01250">
    <property type="entry name" value="Ribosomal_S6"/>
    <property type="match status" value="1"/>
</dbReference>
<evidence type="ECO:0000313" key="6">
    <source>
        <dbReference type="Proteomes" id="UP000215559"/>
    </source>
</evidence>
<dbReference type="InterPro" id="IPR035980">
    <property type="entry name" value="Ribosomal_bS6_sf"/>
</dbReference>
<sequence length="119" mass="13680">MGGKLNNYEIAALLTPDLSERDVQKFIRELKGLLEKHGATEIGQEKVERRPLAYQVKKHTEGYYIFIDFTAPATAPQDIRNEFRHREELLRLAFIRKPLPQTKPEPEPAEEPAPEVENG</sequence>
<comment type="function">
    <text evidence="3">Binds together with bS18 to 16S ribosomal RNA.</text>
</comment>
<dbReference type="InterPro" id="IPR000529">
    <property type="entry name" value="Ribosomal_bS6"/>
</dbReference>
<keyword evidence="3" id="KW-0699">rRNA-binding</keyword>
<evidence type="ECO:0000256" key="1">
    <source>
        <dbReference type="ARBA" id="ARBA00009512"/>
    </source>
</evidence>
<dbReference type="Proteomes" id="UP000215559">
    <property type="component" value="Unassembled WGS sequence"/>
</dbReference>
<dbReference type="GO" id="GO:0005840">
    <property type="term" value="C:ribosome"/>
    <property type="evidence" value="ECO:0007669"/>
    <property type="project" value="UniProtKB-KW"/>
</dbReference>
<protein>
    <recommendedName>
        <fullName evidence="2 3">Small ribosomal subunit protein bS6</fullName>
    </recommendedName>
</protein>
<dbReference type="GO" id="GO:1990904">
    <property type="term" value="C:ribonucleoprotein complex"/>
    <property type="evidence" value="ECO:0007669"/>
    <property type="project" value="UniProtKB-KW"/>
</dbReference>
<proteinExistence type="inferred from homology"/>